<dbReference type="InterPro" id="IPR007015">
    <property type="entry name" value="DNA_pol_V/MYBBP1A"/>
</dbReference>
<evidence type="ECO:0008006" key="6">
    <source>
        <dbReference type="Google" id="ProtNLM"/>
    </source>
</evidence>
<evidence type="ECO:0000313" key="4">
    <source>
        <dbReference type="EMBL" id="CAF4884558.1"/>
    </source>
</evidence>
<protein>
    <recommendedName>
        <fullName evidence="6">DNA polymerase V</fullName>
    </recommendedName>
</protein>
<comment type="subcellular location">
    <subcellularLocation>
        <location evidence="1">Nucleus</location>
    </subcellularLocation>
</comment>
<feature type="compositionally biased region" description="Basic residues" evidence="3">
    <location>
        <begin position="1096"/>
        <end position="1106"/>
    </location>
</feature>
<keyword evidence="2" id="KW-0539">Nucleus</keyword>
<comment type="caution">
    <text evidence="4">The sequence shown here is derived from an EMBL/GenBank/DDBJ whole genome shotgun (WGS) entry which is preliminary data.</text>
</comment>
<evidence type="ECO:0000313" key="5">
    <source>
        <dbReference type="Proteomes" id="UP000663880"/>
    </source>
</evidence>
<name>A0A821U5Z7_9NEOP</name>
<evidence type="ECO:0000256" key="3">
    <source>
        <dbReference type="SAM" id="MobiDB-lite"/>
    </source>
</evidence>
<dbReference type="GO" id="GO:0003714">
    <property type="term" value="F:transcription corepressor activity"/>
    <property type="evidence" value="ECO:0007669"/>
    <property type="project" value="TreeGrafter"/>
</dbReference>
<dbReference type="GO" id="GO:0005730">
    <property type="term" value="C:nucleolus"/>
    <property type="evidence" value="ECO:0007669"/>
    <property type="project" value="InterPro"/>
</dbReference>
<feature type="compositionally biased region" description="Basic and acidic residues" evidence="3">
    <location>
        <begin position="692"/>
        <end position="703"/>
    </location>
</feature>
<accession>A0A821U5Z7</accession>
<dbReference type="AlphaFoldDB" id="A0A821U5Z7"/>
<dbReference type="Pfam" id="PF04931">
    <property type="entry name" value="DNA_pol_phi"/>
    <property type="match status" value="1"/>
</dbReference>
<feature type="region of interest" description="Disordered" evidence="3">
    <location>
        <begin position="673"/>
        <end position="733"/>
    </location>
</feature>
<feature type="region of interest" description="Disordered" evidence="3">
    <location>
        <begin position="1076"/>
        <end position="1124"/>
    </location>
</feature>
<dbReference type="PANTHER" id="PTHR13213:SF2">
    <property type="entry name" value="MYB-BINDING PROTEIN 1A"/>
    <property type="match status" value="1"/>
</dbReference>
<evidence type="ECO:0000256" key="2">
    <source>
        <dbReference type="ARBA" id="ARBA00023242"/>
    </source>
</evidence>
<keyword evidence="5" id="KW-1185">Reference proteome</keyword>
<dbReference type="Proteomes" id="UP000663880">
    <property type="component" value="Unassembled WGS sequence"/>
</dbReference>
<dbReference type="PANTHER" id="PTHR13213">
    <property type="entry name" value="MYB-BINDING PROTEIN 1A FAMILY MEMBER"/>
    <property type="match status" value="1"/>
</dbReference>
<feature type="compositionally biased region" description="Acidic residues" evidence="3">
    <location>
        <begin position="704"/>
        <end position="731"/>
    </location>
</feature>
<proteinExistence type="predicted"/>
<organism evidence="4 5">
    <name type="scientific">Pieris macdunnoughi</name>
    <dbReference type="NCBI Taxonomy" id="345717"/>
    <lineage>
        <taxon>Eukaryota</taxon>
        <taxon>Metazoa</taxon>
        <taxon>Ecdysozoa</taxon>
        <taxon>Arthropoda</taxon>
        <taxon>Hexapoda</taxon>
        <taxon>Insecta</taxon>
        <taxon>Pterygota</taxon>
        <taxon>Neoptera</taxon>
        <taxon>Endopterygota</taxon>
        <taxon>Lepidoptera</taxon>
        <taxon>Glossata</taxon>
        <taxon>Ditrysia</taxon>
        <taxon>Papilionoidea</taxon>
        <taxon>Pieridae</taxon>
        <taxon>Pierinae</taxon>
        <taxon>Pieris</taxon>
    </lineage>
</organism>
<dbReference type="GO" id="GO:0003723">
    <property type="term" value="F:RNA binding"/>
    <property type="evidence" value="ECO:0007669"/>
    <property type="project" value="TreeGrafter"/>
</dbReference>
<reference evidence="4" key="1">
    <citation type="submission" date="2021-02" db="EMBL/GenBank/DDBJ databases">
        <authorList>
            <person name="Steward A R."/>
        </authorList>
    </citation>
    <scope>NUCLEOTIDE SEQUENCE</scope>
</reference>
<gene>
    <name evidence="4" type="ORF">PMACD_LOCUS9911</name>
</gene>
<dbReference type="GO" id="GO:0043565">
    <property type="term" value="F:sequence-specific DNA binding"/>
    <property type="evidence" value="ECO:0007669"/>
    <property type="project" value="TreeGrafter"/>
</dbReference>
<sequence length="1124" mass="128755">MKDETTLEKPRKEVASSILEAFDSLKSNKHDEKVTAGARIILQLQLSENAKDIQYSLRRIIRSLGANTPDIRTGYFAALVSLLSKFPDITVTQLLELTKKELHANGSSKSEVGDVSLGQILVCGAIFRSQLMLKCSEEEQKQTIQILQNASTKKVYLSTIATLILLDFVREISEEQFSSIVWPTIKPNFKKEIKEHTLDSLYFLLVVSSKFPKTVKVRKLCGVPEILHDDHIADICDKLLEGIDFSSVNHPIYEEVGKQIAKLPQLLTFWSKIDDQLIKHNRNRELVAINILNAILLNLDKNVEVIPDLLSKNFFKLFLDWFKGLQTASKVRNRNENEDDQKIMIKKEKEILNSLVKALKSDSVTNHLRVTVLKKLLFNPGEINFTDLTGTNIVKLISMDLDKDGVKKMAKLLKKVLLNTSKKTVKEDVERHWFNNERVKAAELISLLVSHEAVKDDTEFKINYMQLLMCFGFFKISGEDNVAVSSELAGSIKSCFYRCFTSRFTNVDNLVTVLSALCHFISKVMQKEQVKEKLEKQFSKENFVCWDMLMETCDKIEQNGSKAKVDMVFLILLYQLGLFLFSEPTHVKVARSSIKELKDCYDHYKMSNKKSKKANQLTEDEPEWIEVMIEILLSILSIESSVLRSVVQCVFRLLWEYLTPSSIEQIISILDPNSEENPLTQNSDSEDENNDEELKTDDIKENGDAENSENDDSSEDSDQIDDDENEDDELKDPEQLRIAVQKALGSAAIDNDAESINADDIDEEEGKKLDEALAEAFKQHSQGKNKKSKKERRNKKTLSDFRIRALDLVDIYLEKDPSMDICLSMIAPLTRALEFCMQDNQLNELESRIRKTIKTLAKVRKFASVDGITLNILSDYLKSIIEKGSRSHFMYQALGDVITNFSSFILHCSQKLETVTKKSPKTQNACPIEEILKNTLQDFFTNRSCVLPIIFFHSILQLDWKGIYELVPIIISNIFDENIRQFRRNEGLELLIGFYRGLNRNKPNDDNFKNNLKDIETDFRSKLKVSKDNISYTVKKNFITLLKKFVNIIRSFHESSHIDTELDYKNLLEDISKIKKTEKTTEDNQGPVKSQQNGKNSKKNKKKRKSMQSDADAPNIKKTKTGYN</sequence>
<dbReference type="EMBL" id="CAJOBZ010000029">
    <property type="protein sequence ID" value="CAF4884558.1"/>
    <property type="molecule type" value="Genomic_DNA"/>
</dbReference>
<dbReference type="OrthoDB" id="342531at2759"/>
<evidence type="ECO:0000256" key="1">
    <source>
        <dbReference type="ARBA" id="ARBA00004123"/>
    </source>
</evidence>